<dbReference type="EMBL" id="CP096983">
    <property type="protein sequence ID" value="URZ11087.1"/>
    <property type="molecule type" value="Genomic_DNA"/>
</dbReference>
<dbReference type="PANTHER" id="PTHR34138">
    <property type="entry name" value="CELL SHAPE-DETERMINING PROTEIN MREC"/>
    <property type="match status" value="1"/>
</dbReference>
<gene>
    <name evidence="7" type="primary">mreC</name>
    <name evidence="7" type="ORF">CROST_018040</name>
</gene>
<evidence type="ECO:0000256" key="1">
    <source>
        <dbReference type="ARBA" id="ARBA00009369"/>
    </source>
</evidence>
<dbReference type="InterPro" id="IPR042175">
    <property type="entry name" value="Cell/Rod_MreC_2"/>
</dbReference>
<feature type="domain" description="Rod shape-determining protein MreC beta-barrel core" evidence="6">
    <location>
        <begin position="121"/>
        <end position="273"/>
    </location>
</feature>
<dbReference type="PANTHER" id="PTHR34138:SF1">
    <property type="entry name" value="CELL SHAPE-DETERMINING PROTEIN MREC"/>
    <property type="match status" value="1"/>
</dbReference>
<dbReference type="InterPro" id="IPR055342">
    <property type="entry name" value="MreC_beta-barrel_core"/>
</dbReference>
<dbReference type="NCBIfam" id="TIGR00219">
    <property type="entry name" value="mreC"/>
    <property type="match status" value="1"/>
</dbReference>
<evidence type="ECO:0000313" key="7">
    <source>
        <dbReference type="EMBL" id="URZ11087.1"/>
    </source>
</evidence>
<organism evidence="7 8">
    <name type="scientific">Clostridium felsineum</name>
    <dbReference type="NCBI Taxonomy" id="36839"/>
    <lineage>
        <taxon>Bacteria</taxon>
        <taxon>Bacillati</taxon>
        <taxon>Bacillota</taxon>
        <taxon>Clostridia</taxon>
        <taxon>Eubacteriales</taxon>
        <taxon>Clostridiaceae</taxon>
        <taxon>Clostridium</taxon>
    </lineage>
</organism>
<dbReference type="Pfam" id="PF04085">
    <property type="entry name" value="MreC"/>
    <property type="match status" value="1"/>
</dbReference>
<dbReference type="Proteomes" id="UP000190951">
    <property type="component" value="Chromosome"/>
</dbReference>
<dbReference type="AlphaFoldDB" id="A0A1S8MBC3"/>
<name>A0A1S8MBC3_9CLOT</name>
<evidence type="ECO:0000256" key="2">
    <source>
        <dbReference type="ARBA" id="ARBA00013855"/>
    </source>
</evidence>
<evidence type="ECO:0000313" key="8">
    <source>
        <dbReference type="Proteomes" id="UP000190951"/>
    </source>
</evidence>
<keyword evidence="3 5" id="KW-0133">Cell shape</keyword>
<dbReference type="GO" id="GO:0008360">
    <property type="term" value="P:regulation of cell shape"/>
    <property type="evidence" value="ECO:0007669"/>
    <property type="project" value="UniProtKB-KW"/>
</dbReference>
<dbReference type="InterPro" id="IPR007221">
    <property type="entry name" value="MreC"/>
</dbReference>
<accession>A0A1S8MBC3</accession>
<protein>
    <recommendedName>
        <fullName evidence="2 5">Cell shape-determining protein MreC</fullName>
    </recommendedName>
    <alternativeName>
        <fullName evidence="4 5">Cell shape protein MreC</fullName>
    </alternativeName>
</protein>
<comment type="function">
    <text evidence="5">Involved in formation and maintenance of cell shape.</text>
</comment>
<dbReference type="STRING" id="84029.CROST_34150"/>
<evidence type="ECO:0000256" key="5">
    <source>
        <dbReference type="PIRNR" id="PIRNR038471"/>
    </source>
</evidence>
<dbReference type="PIRSF" id="PIRSF038471">
    <property type="entry name" value="MreC"/>
    <property type="match status" value="1"/>
</dbReference>
<dbReference type="KEGG" id="crw:CROST_018040"/>
<evidence type="ECO:0000256" key="4">
    <source>
        <dbReference type="ARBA" id="ARBA00032089"/>
    </source>
</evidence>
<evidence type="ECO:0000256" key="3">
    <source>
        <dbReference type="ARBA" id="ARBA00022960"/>
    </source>
</evidence>
<dbReference type="InterPro" id="IPR042177">
    <property type="entry name" value="Cell/Rod_1"/>
</dbReference>
<reference evidence="7 8" key="1">
    <citation type="submission" date="2022-04" db="EMBL/GenBank/DDBJ databases">
        <title>Genome sequence of C. roseum typestrain.</title>
        <authorList>
            <person name="Poehlein A."/>
            <person name="Schoch T."/>
            <person name="Duerre P."/>
            <person name="Daniel R."/>
        </authorList>
    </citation>
    <scope>NUCLEOTIDE SEQUENCE [LARGE SCALE GENOMIC DNA]</scope>
    <source>
        <strain evidence="7 8">DSM 7320</strain>
    </source>
</reference>
<dbReference type="Gene3D" id="2.40.10.340">
    <property type="entry name" value="Rod shape-determining protein MreC, domain 1"/>
    <property type="match status" value="1"/>
</dbReference>
<proteinExistence type="inferred from homology"/>
<evidence type="ECO:0000259" key="6">
    <source>
        <dbReference type="Pfam" id="PF04085"/>
    </source>
</evidence>
<sequence length="283" mass="31210">MKLFKNRLTVTVIVLSVSFLLLISYSAKRKKVSFVENGVGTVLNSVQGFFYNVNSDVKGFFGFISNFSEVKSENQELKKKNSELNQKAAAYDSLKRENTKLKQMFDFKQSKSEYNYVGGDIILKSGSDALKGYVINKGSKDGIKVGMAVINDEGLIGQVTSVANNYCKIETISSENISVAALVQSTQVNDCIVRGYTDNEDKEKNLSILTMLPLNSVIKEGDTIATSGIGGDYPKDIIIGKVKSVEDNKGKMEKEAIIEPAVDFSRLQNVFIVVPKDTSEIKY</sequence>
<dbReference type="RefSeq" id="WP_077833403.1">
    <property type="nucleotide sequence ID" value="NZ_CP096983.1"/>
</dbReference>
<comment type="similarity">
    <text evidence="1 5">Belongs to the MreC family.</text>
</comment>
<dbReference type="Gene3D" id="2.40.10.350">
    <property type="entry name" value="Rod shape-determining protein MreC, domain 2"/>
    <property type="match status" value="1"/>
</dbReference>
<dbReference type="GO" id="GO:0005886">
    <property type="term" value="C:plasma membrane"/>
    <property type="evidence" value="ECO:0007669"/>
    <property type="project" value="TreeGrafter"/>
</dbReference>
<keyword evidence="8" id="KW-1185">Reference proteome</keyword>